<protein>
    <submittedName>
        <fullName evidence="1">Alkyl hydroperoxide reductase</fullName>
    </submittedName>
</protein>
<name>A0A517I5L5_BREBE</name>
<gene>
    <name evidence="1" type="ORF">FPS98_09345</name>
</gene>
<dbReference type="InterPro" id="IPR036249">
    <property type="entry name" value="Thioredoxin-like_sf"/>
</dbReference>
<organism evidence="1 2">
    <name type="scientific">Brevibacillus brevis</name>
    <name type="common">Bacillus brevis</name>
    <dbReference type="NCBI Taxonomy" id="1393"/>
    <lineage>
        <taxon>Bacteria</taxon>
        <taxon>Bacillati</taxon>
        <taxon>Bacillota</taxon>
        <taxon>Bacilli</taxon>
        <taxon>Bacillales</taxon>
        <taxon>Paenibacillaceae</taxon>
        <taxon>Brevibacillus</taxon>
    </lineage>
</organism>
<dbReference type="AlphaFoldDB" id="A0A517I5L5"/>
<dbReference type="SUPFAM" id="SSF52833">
    <property type="entry name" value="Thioredoxin-like"/>
    <property type="match status" value="1"/>
</dbReference>
<evidence type="ECO:0000313" key="2">
    <source>
        <dbReference type="Proteomes" id="UP000317713"/>
    </source>
</evidence>
<sequence>MHSMISTQIEENLSSLILKNHDGSEITVKDSHSNIAIVCVSLYCVYCVDLLPHLKELSEVSSYHFIVLANGETDDHKEMIEYFGWEFPLVLMEYEQMDDIFGMNELPFVLFLNEGKIVQSGVVHKPEDFHFLLKKAG</sequence>
<evidence type="ECO:0000313" key="1">
    <source>
        <dbReference type="EMBL" id="QDS34165.1"/>
    </source>
</evidence>
<dbReference type="EMBL" id="CP042161">
    <property type="protein sequence ID" value="QDS34165.1"/>
    <property type="molecule type" value="Genomic_DNA"/>
</dbReference>
<dbReference type="RefSeq" id="WP_144615533.1">
    <property type="nucleotide sequence ID" value="NZ_CP042161.1"/>
</dbReference>
<accession>A0A517I5L5</accession>
<reference evidence="1 2" key="1">
    <citation type="submission" date="2019-07" db="EMBL/GenBank/DDBJ databases">
        <title>Characterization of Brevibacillus brevis HK544, as a potential biocontrol agent.</title>
        <authorList>
            <person name="Kim H."/>
        </authorList>
    </citation>
    <scope>NUCLEOTIDE SEQUENCE [LARGE SCALE GENOMIC DNA]</scope>
    <source>
        <strain evidence="1 2">HK544</strain>
    </source>
</reference>
<dbReference type="Proteomes" id="UP000317713">
    <property type="component" value="Chromosome"/>
</dbReference>
<proteinExistence type="predicted"/>
<dbReference type="Gene3D" id="3.40.30.10">
    <property type="entry name" value="Glutaredoxin"/>
    <property type="match status" value="1"/>
</dbReference>